<dbReference type="eggNOG" id="COG4771">
    <property type="taxonomic scope" value="Bacteria"/>
</dbReference>
<dbReference type="RefSeq" id="WP_012915377.1">
    <property type="nucleotide sequence ID" value="NC_013722.1"/>
</dbReference>
<dbReference type="PANTHER" id="PTHR47234">
    <property type="match status" value="1"/>
</dbReference>
<evidence type="ECO:0000256" key="10">
    <source>
        <dbReference type="SAM" id="SignalP"/>
    </source>
</evidence>
<dbReference type="Pfam" id="PF00593">
    <property type="entry name" value="TonB_dep_Rec_b-barrel"/>
    <property type="match status" value="1"/>
</dbReference>
<evidence type="ECO:0000256" key="7">
    <source>
        <dbReference type="ARBA" id="ARBA00023237"/>
    </source>
</evidence>
<dbReference type="PROSITE" id="PS52016">
    <property type="entry name" value="TONB_DEPENDENT_REC_3"/>
    <property type="match status" value="1"/>
</dbReference>
<dbReference type="InterPro" id="IPR039426">
    <property type="entry name" value="TonB-dep_rcpt-like"/>
</dbReference>
<keyword evidence="5 9" id="KW-0798">TonB box</keyword>
<gene>
    <name evidence="13" type="ordered locus">XALc_0849</name>
</gene>
<dbReference type="EMBL" id="FP565176">
    <property type="protein sequence ID" value="CBA15367.1"/>
    <property type="molecule type" value="Genomic_DNA"/>
</dbReference>
<keyword evidence="2 8" id="KW-0813">Transport</keyword>
<evidence type="ECO:0000313" key="14">
    <source>
        <dbReference type="Proteomes" id="UP000001890"/>
    </source>
</evidence>
<accession>D2UCK4</accession>
<keyword evidence="14" id="KW-1185">Reference proteome</keyword>
<comment type="similarity">
    <text evidence="8 9">Belongs to the TonB-dependent receptor family.</text>
</comment>
<dbReference type="OrthoDB" id="6276154at2"/>
<feature type="domain" description="TonB-dependent receptor plug" evidence="12">
    <location>
        <begin position="58"/>
        <end position="181"/>
    </location>
</feature>
<evidence type="ECO:0000259" key="12">
    <source>
        <dbReference type="Pfam" id="PF07715"/>
    </source>
</evidence>
<keyword evidence="10" id="KW-0732">Signal</keyword>
<keyword evidence="6 8" id="KW-0472">Membrane</keyword>
<evidence type="ECO:0000259" key="11">
    <source>
        <dbReference type="Pfam" id="PF00593"/>
    </source>
</evidence>
<dbReference type="InterPro" id="IPR036942">
    <property type="entry name" value="Beta-barrel_TonB_sf"/>
</dbReference>
<evidence type="ECO:0000256" key="5">
    <source>
        <dbReference type="ARBA" id="ARBA00023077"/>
    </source>
</evidence>
<organism evidence="13 14">
    <name type="scientific">Xanthomonas albilineans (strain GPE PC73 / CFBP 7063)</name>
    <dbReference type="NCBI Taxonomy" id="380358"/>
    <lineage>
        <taxon>Bacteria</taxon>
        <taxon>Pseudomonadati</taxon>
        <taxon>Pseudomonadota</taxon>
        <taxon>Gammaproteobacteria</taxon>
        <taxon>Lysobacterales</taxon>
        <taxon>Lysobacteraceae</taxon>
        <taxon>Xanthomonas</taxon>
    </lineage>
</organism>
<dbReference type="Proteomes" id="UP000001890">
    <property type="component" value="Chromosome"/>
</dbReference>
<evidence type="ECO:0000256" key="8">
    <source>
        <dbReference type="PROSITE-ProRule" id="PRU01360"/>
    </source>
</evidence>
<dbReference type="AlphaFoldDB" id="D2UCK4"/>
<dbReference type="KEGG" id="xal:XALC_0849"/>
<dbReference type="PANTHER" id="PTHR47234:SF2">
    <property type="entry name" value="TONB-DEPENDENT RECEPTOR"/>
    <property type="match status" value="1"/>
</dbReference>
<name>D2UCK4_XANAP</name>
<dbReference type="eggNOG" id="COG1629">
    <property type="taxonomic scope" value="Bacteria"/>
</dbReference>
<proteinExistence type="inferred from homology"/>
<evidence type="ECO:0000256" key="4">
    <source>
        <dbReference type="ARBA" id="ARBA00022692"/>
    </source>
</evidence>
<dbReference type="Pfam" id="PF07715">
    <property type="entry name" value="Plug"/>
    <property type="match status" value="1"/>
</dbReference>
<dbReference type="eggNOG" id="COG4206">
    <property type="taxonomic scope" value="Bacteria"/>
</dbReference>
<dbReference type="InterPro" id="IPR037066">
    <property type="entry name" value="Plug_dom_sf"/>
</dbReference>
<dbReference type="GeneID" id="57876171"/>
<dbReference type="Gene3D" id="2.40.170.20">
    <property type="entry name" value="TonB-dependent receptor, beta-barrel domain"/>
    <property type="match status" value="1"/>
</dbReference>
<sequence>MNVLHRRRLVLAVSSTLFAGAPALAGAQQGTAAATATTTLDGVQVTGTRIRRAEVEGQVPVQRLSRADIERTGLTSIGDVLQQLTASGSALNAKFNSSGNFGFPPDGSGVGAGSAQVDLRHLGAKRVLVLVDGMRWVNESSASGVGAATDLNTIPLAIVERIEVLEDGASSLYGSDAIAGVVNIITRRSFEGAQVTLNDGLYGKGDGANKGVDLAWGHSSERASVFVGASDTKQDPIYARDRTQSSYPIPGTGVSFGSSATPDGRFIFIDPNTGAQQDLTPNHGVASPRYAGSPGCDRRDDYHCFSTADRYNFAPSNLLLTPSERKGVYGQLRFFFNDEMQWYLKLLGNRRTSTNQAAPEPVFLGPGAGTGNPLADNVFVSAANPYNPFGFALDPARNLIMIARRPVEGGMRVFEQRVDTHYIGTGLIGSFQGAGRTWFWDVDGTYSKNHAEQTNHGSYNIYNINLALGDPAACAAVAGCVPLNLFGGAGSITPDMLRWIQPVVHDRSQNVLTQFTSNLSSDLFRLPAGAVSFATGIEYRRYEGWYQPDPLTVIGHYNGVPSLPTQGSYDVKEAYLELSVPIFADSPLGDKLDLSLAGRYSDYSTFGGEFTPKYGLRWQVSPDFVLRTGYADGFRAPSIGELYGSAARADLILSDPCSIGLGGNAPRGSASHCAALGAPVGYQQANAQISVTTGGNRALKPEKARSFSAGFVWSPWFASSVPWSDHFDVDVTFYRHDIDGAIQAINAQTQLDACVQTLSPIYCQGITRAATGVINGFNNRLTNLGAIKTDGWDVGMFWSSPETALGRFKLRWQNTFVTRYVATGAAGQVQPQRPGVEVVDSAIPEWTSNMTLDWARGRWNASWTLRHLSALTEQCGDAVVFPVCSNQVAGTNTLAAMTYHDAQVGYRFDWLKGLTVSGGVNNVFDKNPPICLSCSLNGYDASTYAIPGGRYLYARVDAKF</sequence>
<dbReference type="STRING" id="380358.XALC_0849"/>
<comment type="subcellular location">
    <subcellularLocation>
        <location evidence="1 8">Cell outer membrane</location>
        <topology evidence="1 8">Multi-pass membrane protein</topology>
    </subcellularLocation>
</comment>
<feature type="signal peptide" evidence="10">
    <location>
        <begin position="1"/>
        <end position="25"/>
    </location>
</feature>
<evidence type="ECO:0000256" key="6">
    <source>
        <dbReference type="ARBA" id="ARBA00023136"/>
    </source>
</evidence>
<dbReference type="Gene3D" id="2.170.130.10">
    <property type="entry name" value="TonB-dependent receptor, plug domain"/>
    <property type="match status" value="1"/>
</dbReference>
<dbReference type="SUPFAM" id="SSF56935">
    <property type="entry name" value="Porins"/>
    <property type="match status" value="1"/>
</dbReference>
<keyword evidence="4 8" id="KW-0812">Transmembrane</keyword>
<evidence type="ECO:0000256" key="2">
    <source>
        <dbReference type="ARBA" id="ARBA00022448"/>
    </source>
</evidence>
<protein>
    <submittedName>
        <fullName evidence="13">Putative tonb-dependent outer membrane receptor protein</fullName>
    </submittedName>
</protein>
<evidence type="ECO:0000256" key="1">
    <source>
        <dbReference type="ARBA" id="ARBA00004571"/>
    </source>
</evidence>
<evidence type="ECO:0000256" key="3">
    <source>
        <dbReference type="ARBA" id="ARBA00022452"/>
    </source>
</evidence>
<dbReference type="InterPro" id="IPR012910">
    <property type="entry name" value="Plug_dom"/>
</dbReference>
<keyword evidence="7 8" id="KW-0998">Cell outer membrane</keyword>
<dbReference type="GO" id="GO:0009279">
    <property type="term" value="C:cell outer membrane"/>
    <property type="evidence" value="ECO:0007669"/>
    <property type="project" value="UniProtKB-SubCell"/>
</dbReference>
<evidence type="ECO:0000256" key="9">
    <source>
        <dbReference type="RuleBase" id="RU003357"/>
    </source>
</evidence>
<keyword evidence="13" id="KW-0675">Receptor</keyword>
<feature type="chain" id="PRO_5003038033" evidence="10">
    <location>
        <begin position="26"/>
        <end position="960"/>
    </location>
</feature>
<dbReference type="PATRIC" id="fig|29447.3.peg.848"/>
<dbReference type="CDD" id="cd01347">
    <property type="entry name" value="ligand_gated_channel"/>
    <property type="match status" value="1"/>
</dbReference>
<dbReference type="InterPro" id="IPR000531">
    <property type="entry name" value="Beta-barrel_TonB"/>
</dbReference>
<evidence type="ECO:0000313" key="13">
    <source>
        <dbReference type="EMBL" id="CBA15367.1"/>
    </source>
</evidence>
<reference evidence="13 14" key="1">
    <citation type="journal article" date="2009" name="BMC Genomics">
        <title>The complete genome sequence of Xanthomonas albilineans provides new insights into the reductive genome evolution of the xylem-limited Xanthomonadaceae.</title>
        <authorList>
            <person name="Pieretti I."/>
            <person name="Royer M."/>
            <person name="Barbe V."/>
            <person name="Carrere S."/>
            <person name="Koebnik R."/>
            <person name="Cociancich S."/>
            <person name="Couloux A."/>
            <person name="Darrasse A."/>
            <person name="Gouzy J."/>
            <person name="Jacques M.A."/>
            <person name="Lauber E."/>
            <person name="Manceau C."/>
            <person name="Mangenot S."/>
            <person name="Poussier S."/>
            <person name="Segurens B."/>
            <person name="Szurek B."/>
            <person name="Verdier V."/>
            <person name="Arlat M."/>
            <person name="Rott P."/>
        </authorList>
    </citation>
    <scope>NUCLEOTIDE SEQUENCE [LARGE SCALE GENOMIC DNA]</scope>
    <source>
        <strain evidence="14">GPE PC73 / CFBP 7063</strain>
    </source>
</reference>
<feature type="domain" description="TonB-dependent receptor-like beta-barrel" evidence="11">
    <location>
        <begin position="385"/>
        <end position="923"/>
    </location>
</feature>
<keyword evidence="3 8" id="KW-1134">Transmembrane beta strand</keyword>